<dbReference type="WBParaSite" id="Hba_04879">
    <property type="protein sequence ID" value="Hba_04879"/>
    <property type="gene ID" value="Hba_04879"/>
</dbReference>
<keyword evidence="1" id="KW-1185">Reference proteome</keyword>
<dbReference type="AlphaFoldDB" id="A0A1I7WIN8"/>
<evidence type="ECO:0000313" key="1">
    <source>
        <dbReference type="Proteomes" id="UP000095283"/>
    </source>
</evidence>
<reference evidence="2" key="1">
    <citation type="submission" date="2016-11" db="UniProtKB">
        <authorList>
            <consortium name="WormBaseParasite"/>
        </authorList>
    </citation>
    <scope>IDENTIFICATION</scope>
</reference>
<sequence length="55" mass="6318">MLDQTYSSNTSYVYVPKSLAQCRLLVKVSEASIEVTTLIKVYTRRYRPDKGKTLC</sequence>
<organism evidence="1 2">
    <name type="scientific">Heterorhabditis bacteriophora</name>
    <name type="common">Entomopathogenic nematode worm</name>
    <dbReference type="NCBI Taxonomy" id="37862"/>
    <lineage>
        <taxon>Eukaryota</taxon>
        <taxon>Metazoa</taxon>
        <taxon>Ecdysozoa</taxon>
        <taxon>Nematoda</taxon>
        <taxon>Chromadorea</taxon>
        <taxon>Rhabditida</taxon>
        <taxon>Rhabditina</taxon>
        <taxon>Rhabditomorpha</taxon>
        <taxon>Strongyloidea</taxon>
        <taxon>Heterorhabditidae</taxon>
        <taxon>Heterorhabditis</taxon>
    </lineage>
</organism>
<proteinExistence type="predicted"/>
<evidence type="ECO:0000313" key="2">
    <source>
        <dbReference type="WBParaSite" id="Hba_04879"/>
    </source>
</evidence>
<accession>A0A1I7WIN8</accession>
<protein>
    <submittedName>
        <fullName evidence="2">Transposase</fullName>
    </submittedName>
</protein>
<dbReference type="Proteomes" id="UP000095283">
    <property type="component" value="Unplaced"/>
</dbReference>
<name>A0A1I7WIN8_HETBA</name>